<evidence type="ECO:0000256" key="1">
    <source>
        <dbReference type="SAM" id="SignalP"/>
    </source>
</evidence>
<feature type="chain" id="PRO_5007551499" description="DUF1329 domain-containing protein" evidence="1">
    <location>
        <begin position="30"/>
        <end position="453"/>
    </location>
</feature>
<dbReference type="CDD" id="cd16329">
    <property type="entry name" value="LolA_like"/>
    <property type="match status" value="1"/>
</dbReference>
<organism evidence="2 3">
    <name type="scientific">Paraburkholderia monticola</name>
    <dbReference type="NCBI Taxonomy" id="1399968"/>
    <lineage>
        <taxon>Bacteria</taxon>
        <taxon>Pseudomonadati</taxon>
        <taxon>Pseudomonadota</taxon>
        <taxon>Betaproteobacteria</taxon>
        <taxon>Burkholderiales</taxon>
        <taxon>Burkholderiaceae</taxon>
        <taxon>Paraburkholderia</taxon>
    </lineage>
</organism>
<accession>A0A149PQW9</accession>
<dbReference type="OrthoDB" id="6751304at2"/>
<proteinExistence type="predicted"/>
<feature type="signal peptide" evidence="1">
    <location>
        <begin position="1"/>
        <end position="29"/>
    </location>
</feature>
<dbReference type="InterPro" id="IPR010752">
    <property type="entry name" value="DUF1329"/>
</dbReference>
<keyword evidence="3" id="KW-1185">Reference proteome</keyword>
<evidence type="ECO:0008006" key="4">
    <source>
        <dbReference type="Google" id="ProtNLM"/>
    </source>
</evidence>
<dbReference type="Pfam" id="PF07044">
    <property type="entry name" value="DUF1329"/>
    <property type="match status" value="1"/>
</dbReference>
<evidence type="ECO:0000313" key="3">
    <source>
        <dbReference type="Proteomes" id="UP000075613"/>
    </source>
</evidence>
<keyword evidence="1" id="KW-0732">Signal</keyword>
<dbReference type="EMBL" id="LRBG01000012">
    <property type="protein sequence ID" value="KXU87467.1"/>
    <property type="molecule type" value="Genomic_DNA"/>
</dbReference>
<dbReference type="STRING" id="1399968.CI15_15075"/>
<dbReference type="RefSeq" id="WP_062129104.1">
    <property type="nucleotide sequence ID" value="NZ_LRBG01000012.1"/>
</dbReference>
<protein>
    <recommendedName>
        <fullName evidence="4">DUF1329 domain-containing protein</fullName>
    </recommendedName>
</protein>
<comment type="caution">
    <text evidence="2">The sequence shown here is derived from an EMBL/GenBank/DDBJ whole genome shotgun (WGS) entry which is preliminary data.</text>
</comment>
<dbReference type="Gene3D" id="2.50.20.10">
    <property type="entry name" value="Lipoprotein localisation LolA/LolB/LppX"/>
    <property type="match status" value="1"/>
</dbReference>
<sequence>MKGKTQVMAMCSAAVLAAVLGTLASSALADTAGMEKGASADGKVPAYAGPQASPADWSFGKVRGDFWKHKGEKPLYSIDASNVDKYADNLTPGQIELIKQKKGYRMDIYPTHRECGAPDFVQANTTLNASQAKMDSTGENLQSASLPGMPFPAPKTGAEAMWDHLARYRGIGAEWQKAVTAASPRPGSSEWIKAESKQTLFFPWGKKGATSPQQAGMLYAIYFAYETPAALAGQGLVQRDYFDKGNDTFYYFTGQRRVRRMPAYSYDAPQIGFENQYTVDEPWLFNGQLDRFNWKLAGKKEIYIPYDDFGMYNFKDKFEDVFKPDGVNPDARRYEMHRVYVVEATLKSGVRHVASKKVFYIDEDSGLAVAGEDYDAQGKLWKVKEAYPIPVYELHGACDVEPFVQYDLNNGRYVTDQSTIGTNTDIRWYEDSNDARFKDDFYSSENLRTVSER</sequence>
<dbReference type="AlphaFoldDB" id="A0A149PQW9"/>
<gene>
    <name evidence="2" type="ORF">CI15_15075</name>
</gene>
<name>A0A149PQW9_9BURK</name>
<dbReference type="Proteomes" id="UP000075613">
    <property type="component" value="Unassembled WGS sequence"/>
</dbReference>
<reference evidence="2 3" key="1">
    <citation type="journal article" date="2015" name="Int. J. Syst. Evol. Microbiol.">
        <title>Burkholderia monticola sp. nov., isolated from mountain soil.</title>
        <authorList>
            <person name="Baek I."/>
            <person name="Seo B."/>
            <person name="Lee I."/>
            <person name="Yi H."/>
            <person name="Chun J."/>
        </authorList>
    </citation>
    <scope>NUCLEOTIDE SEQUENCE [LARGE SCALE GENOMIC DNA]</scope>
    <source>
        <strain evidence="2 3">JC2948</strain>
    </source>
</reference>
<evidence type="ECO:0000313" key="2">
    <source>
        <dbReference type="EMBL" id="KXU87467.1"/>
    </source>
</evidence>